<proteinExistence type="predicted"/>
<sequence length="59" mass="6671">MDWTIILKCFLIFLIAGDMLNYVNAKFKNEDAGKAGIGLVIGLVLGIIFRMTALYYIWV</sequence>
<keyword evidence="3" id="KW-1185">Reference proteome</keyword>
<reference evidence="2 3" key="1">
    <citation type="submission" date="2024-09" db="EMBL/GenBank/DDBJ databases">
        <title>Paenibacillus zeirhizospherea sp. nov., isolated from surface of the maize (Zea mays) roots in a horticulture field, Hungary.</title>
        <authorList>
            <person name="Marton D."/>
            <person name="Farkas M."/>
            <person name="Bedics A."/>
            <person name="Toth E."/>
            <person name="Tancsics A."/>
            <person name="Boka K."/>
            <person name="Marati G."/>
            <person name="Kriszt B."/>
            <person name="Cserhati M."/>
        </authorList>
    </citation>
    <scope>NUCLEOTIDE SEQUENCE [LARGE SCALE GENOMIC DNA]</scope>
    <source>
        <strain evidence="2 3">JCM 18446</strain>
    </source>
</reference>
<feature type="transmembrane region" description="Helical" evidence="1">
    <location>
        <begin position="5"/>
        <end position="23"/>
    </location>
</feature>
<evidence type="ECO:0000256" key="1">
    <source>
        <dbReference type="SAM" id="Phobius"/>
    </source>
</evidence>
<name>A0ABV5BUG7_9BACL</name>
<keyword evidence="1" id="KW-1133">Transmembrane helix</keyword>
<comment type="caution">
    <text evidence="2">The sequence shown here is derived from an EMBL/GenBank/DDBJ whole genome shotgun (WGS) entry which is preliminary data.</text>
</comment>
<organism evidence="2 3">
    <name type="scientific">Paenibacillus medicaginis</name>
    <dbReference type="NCBI Taxonomy" id="1470560"/>
    <lineage>
        <taxon>Bacteria</taxon>
        <taxon>Bacillati</taxon>
        <taxon>Bacillota</taxon>
        <taxon>Bacilli</taxon>
        <taxon>Bacillales</taxon>
        <taxon>Paenibacillaceae</taxon>
        <taxon>Paenibacillus</taxon>
    </lineage>
</organism>
<evidence type="ECO:0000313" key="3">
    <source>
        <dbReference type="Proteomes" id="UP001580430"/>
    </source>
</evidence>
<dbReference type="RefSeq" id="WP_375518180.1">
    <property type="nucleotide sequence ID" value="NZ_JBHIRY010000001.1"/>
</dbReference>
<dbReference type="EMBL" id="JBHIRY010000001">
    <property type="protein sequence ID" value="MFB5758928.1"/>
    <property type="molecule type" value="Genomic_DNA"/>
</dbReference>
<keyword evidence="1" id="KW-0472">Membrane</keyword>
<protein>
    <submittedName>
        <fullName evidence="2">Uncharacterized protein</fullName>
    </submittedName>
</protein>
<dbReference type="Proteomes" id="UP001580430">
    <property type="component" value="Unassembled WGS sequence"/>
</dbReference>
<feature type="transmembrane region" description="Helical" evidence="1">
    <location>
        <begin position="35"/>
        <end position="58"/>
    </location>
</feature>
<keyword evidence="1" id="KW-0812">Transmembrane</keyword>
<gene>
    <name evidence="2" type="ORF">ACE5LO_00845</name>
</gene>
<evidence type="ECO:0000313" key="2">
    <source>
        <dbReference type="EMBL" id="MFB5758928.1"/>
    </source>
</evidence>
<accession>A0ABV5BUG7</accession>